<sequence>MPNLRQLRILHIVDATGASGDLQQQLFMPLLTRMPQDRIKTQVASLSPDAVPAAVLRQYRIPVHDVHLSRRRFSWRAIHDLSEAARLFRPHVIQAWGHTAQLLSMLLGKRCDWQPRIIWSAADSSPLARDAGVLDRWKLKGIMRLSTRVDRIVYASEADAVRHRRAGFPEGKHLTVPPGVDAIRFKPDPAARSRLRTQLQIDSEAFVIGMSAAFRPQSDHATLLKAVADLIKSHPRIVVLLAGHGVQKGNAALAALLGNSSLATRTHLLGEWSDLAALYNACDVVCSSALHDGSRMQLVMAMLCGVPCIGTGLGAQGEVIGRFGIAVEPGSPPAFVKGVTRLLELTPEKRLHLVRNARRHALQNYIHVRLLQRYLQLYYDLAGCNVRGKDDIPAFQCDMTIGIDAAADPGTSRPQTEDEILPTWQQQASSGKKQAPSRTAPPGAERSQDDVLRLFEAELAREAKANRLTGSPQHERARGVVEEGEDLLAPEALQMPPSAVTGMMRRDICDS</sequence>
<dbReference type="EMBL" id="CP011971">
    <property type="protein sequence ID" value="AMN45683.1"/>
    <property type="molecule type" value="Genomic_DNA"/>
</dbReference>
<feature type="domain" description="Glycosyl transferase family 1" evidence="2">
    <location>
        <begin position="194"/>
        <end position="359"/>
    </location>
</feature>
<evidence type="ECO:0000259" key="2">
    <source>
        <dbReference type="Pfam" id="PF00534"/>
    </source>
</evidence>
<protein>
    <recommendedName>
        <fullName evidence="6">Glycosyltransferase subfamily 4-like N-terminal domain-containing protein</fullName>
    </recommendedName>
</protein>
<keyword evidence="5" id="KW-1185">Reference proteome</keyword>
<evidence type="ECO:0000256" key="1">
    <source>
        <dbReference type="SAM" id="MobiDB-lite"/>
    </source>
</evidence>
<dbReference type="SUPFAM" id="SSF53756">
    <property type="entry name" value="UDP-Glycosyltransferase/glycogen phosphorylase"/>
    <property type="match status" value="1"/>
</dbReference>
<dbReference type="KEGG" id="sdf:ACG33_00885"/>
<dbReference type="OrthoDB" id="9775208at2"/>
<dbReference type="PANTHER" id="PTHR12526">
    <property type="entry name" value="GLYCOSYLTRANSFERASE"/>
    <property type="match status" value="1"/>
</dbReference>
<proteinExistence type="predicted"/>
<dbReference type="RefSeq" id="WP_066917944.1">
    <property type="nucleotide sequence ID" value="NZ_CP011971.1"/>
</dbReference>
<feature type="region of interest" description="Disordered" evidence="1">
    <location>
        <begin position="463"/>
        <end position="495"/>
    </location>
</feature>
<gene>
    <name evidence="4" type="ORF">ACG33_00885</name>
</gene>
<feature type="domain" description="Glycosyltransferase subfamily 4-like N-terminal" evidence="3">
    <location>
        <begin position="33"/>
        <end position="182"/>
    </location>
</feature>
<organism evidence="4 5">
    <name type="scientific">Steroidobacter denitrificans</name>
    <dbReference type="NCBI Taxonomy" id="465721"/>
    <lineage>
        <taxon>Bacteria</taxon>
        <taxon>Pseudomonadati</taxon>
        <taxon>Pseudomonadota</taxon>
        <taxon>Gammaproteobacteria</taxon>
        <taxon>Steroidobacterales</taxon>
        <taxon>Steroidobacteraceae</taxon>
        <taxon>Steroidobacter</taxon>
    </lineage>
</organism>
<dbReference type="InterPro" id="IPR001296">
    <property type="entry name" value="Glyco_trans_1"/>
</dbReference>
<dbReference type="STRING" id="465721.ACG33_00885"/>
<evidence type="ECO:0008006" key="6">
    <source>
        <dbReference type="Google" id="ProtNLM"/>
    </source>
</evidence>
<name>A0A127F5I3_STEDE</name>
<evidence type="ECO:0000313" key="5">
    <source>
        <dbReference type="Proteomes" id="UP000070250"/>
    </source>
</evidence>
<dbReference type="Pfam" id="PF00534">
    <property type="entry name" value="Glycos_transf_1"/>
    <property type="match status" value="1"/>
</dbReference>
<dbReference type="InterPro" id="IPR028098">
    <property type="entry name" value="Glyco_trans_4-like_N"/>
</dbReference>
<accession>A0A127F5I3</accession>
<dbReference type="Proteomes" id="UP000070250">
    <property type="component" value="Chromosome"/>
</dbReference>
<feature type="region of interest" description="Disordered" evidence="1">
    <location>
        <begin position="406"/>
        <end position="449"/>
    </location>
</feature>
<dbReference type="AlphaFoldDB" id="A0A127F5I3"/>
<feature type="compositionally biased region" description="Polar residues" evidence="1">
    <location>
        <begin position="423"/>
        <end position="432"/>
    </location>
</feature>
<dbReference type="GO" id="GO:0016757">
    <property type="term" value="F:glycosyltransferase activity"/>
    <property type="evidence" value="ECO:0007669"/>
    <property type="project" value="UniProtKB-ARBA"/>
</dbReference>
<dbReference type="Gene3D" id="3.40.50.2000">
    <property type="entry name" value="Glycogen Phosphorylase B"/>
    <property type="match status" value="2"/>
</dbReference>
<dbReference type="PANTHER" id="PTHR12526:SF630">
    <property type="entry name" value="GLYCOSYLTRANSFERASE"/>
    <property type="match status" value="1"/>
</dbReference>
<dbReference type="Pfam" id="PF13439">
    <property type="entry name" value="Glyco_transf_4"/>
    <property type="match status" value="1"/>
</dbReference>
<reference evidence="4 5" key="1">
    <citation type="submission" date="2015-06" db="EMBL/GenBank/DDBJ databases">
        <title>A Comprehensive Approach to Explore the Metabolic and Phylogenetic Diversity of Bacterial Steroid Degradation in the Environment: Testosterone as an Example.</title>
        <authorList>
            <person name="Yang F.-C."/>
            <person name="Chen Y.-L."/>
            <person name="Yu C.-P."/>
            <person name="Tang S.-L."/>
            <person name="Wang P.-H."/>
            <person name="Ismail W."/>
            <person name="Wang C.-H."/>
            <person name="Yang C.-Y."/>
            <person name="Chiang Y.-R."/>
        </authorList>
    </citation>
    <scope>NUCLEOTIDE SEQUENCE [LARGE SCALE GENOMIC DNA]</scope>
    <source>
        <strain evidence="4 5">DSM 18526</strain>
    </source>
</reference>
<evidence type="ECO:0000313" key="4">
    <source>
        <dbReference type="EMBL" id="AMN45683.1"/>
    </source>
</evidence>
<evidence type="ECO:0000259" key="3">
    <source>
        <dbReference type="Pfam" id="PF13439"/>
    </source>
</evidence>